<dbReference type="Proteomes" id="UP000316304">
    <property type="component" value="Unassembled WGS sequence"/>
</dbReference>
<evidence type="ECO:0000313" key="2">
    <source>
        <dbReference type="EMBL" id="TWU24976.1"/>
    </source>
</evidence>
<protein>
    <recommendedName>
        <fullName evidence="4">BNR/Asp-box repeat protein</fullName>
    </recommendedName>
</protein>
<dbReference type="EMBL" id="SJPT01000002">
    <property type="protein sequence ID" value="TWU24976.1"/>
    <property type="molecule type" value="Genomic_DNA"/>
</dbReference>
<keyword evidence="1" id="KW-0732">Signal</keyword>
<dbReference type="SUPFAM" id="SSF50939">
    <property type="entry name" value="Sialidases"/>
    <property type="match status" value="1"/>
</dbReference>
<dbReference type="Pfam" id="PF15892">
    <property type="entry name" value="BNR_4"/>
    <property type="match status" value="1"/>
</dbReference>
<feature type="chain" id="PRO_5022970826" description="BNR/Asp-box repeat protein" evidence="1">
    <location>
        <begin position="19"/>
        <end position="493"/>
    </location>
</feature>
<reference evidence="2 3" key="1">
    <citation type="submission" date="2019-02" db="EMBL/GenBank/DDBJ databases">
        <title>Deep-cultivation of Planctomycetes and their phenomic and genomic characterization uncovers novel biology.</title>
        <authorList>
            <person name="Wiegand S."/>
            <person name="Jogler M."/>
            <person name="Boedeker C."/>
            <person name="Pinto D."/>
            <person name="Vollmers J."/>
            <person name="Rivas-Marin E."/>
            <person name="Kohn T."/>
            <person name="Peeters S.H."/>
            <person name="Heuer A."/>
            <person name="Rast P."/>
            <person name="Oberbeckmann S."/>
            <person name="Bunk B."/>
            <person name="Jeske O."/>
            <person name="Meyerdierks A."/>
            <person name="Storesund J.E."/>
            <person name="Kallscheuer N."/>
            <person name="Luecker S."/>
            <person name="Lage O.M."/>
            <person name="Pohl T."/>
            <person name="Merkel B.J."/>
            <person name="Hornburger P."/>
            <person name="Mueller R.-W."/>
            <person name="Bruemmer F."/>
            <person name="Labrenz M."/>
            <person name="Spormann A.M."/>
            <person name="Op Den Camp H."/>
            <person name="Overmann J."/>
            <person name="Amann R."/>
            <person name="Jetten M.S.M."/>
            <person name="Mascher T."/>
            <person name="Medema M.H."/>
            <person name="Devos D.P."/>
            <person name="Kaster A.-K."/>
            <person name="Ovreas L."/>
            <person name="Rohde M."/>
            <person name="Galperin M.Y."/>
            <person name="Jogler C."/>
        </authorList>
    </citation>
    <scope>NUCLEOTIDE SEQUENCE [LARGE SCALE GENOMIC DNA]</scope>
    <source>
        <strain evidence="2 3">Pla52o</strain>
    </source>
</reference>
<organism evidence="2 3">
    <name type="scientific">Novipirellula galeiformis</name>
    <dbReference type="NCBI Taxonomy" id="2528004"/>
    <lineage>
        <taxon>Bacteria</taxon>
        <taxon>Pseudomonadati</taxon>
        <taxon>Planctomycetota</taxon>
        <taxon>Planctomycetia</taxon>
        <taxon>Pirellulales</taxon>
        <taxon>Pirellulaceae</taxon>
        <taxon>Novipirellula</taxon>
    </lineage>
</organism>
<proteinExistence type="predicted"/>
<evidence type="ECO:0008006" key="4">
    <source>
        <dbReference type="Google" id="ProtNLM"/>
    </source>
</evidence>
<dbReference type="InterPro" id="IPR036278">
    <property type="entry name" value="Sialidase_sf"/>
</dbReference>
<gene>
    <name evidence="2" type="ORF">Pla52o_12730</name>
</gene>
<feature type="signal peptide" evidence="1">
    <location>
        <begin position="1"/>
        <end position="18"/>
    </location>
</feature>
<evidence type="ECO:0000313" key="3">
    <source>
        <dbReference type="Proteomes" id="UP000316304"/>
    </source>
</evidence>
<comment type="caution">
    <text evidence="2">The sequence shown here is derived from an EMBL/GenBank/DDBJ whole genome shotgun (WGS) entry which is preliminary data.</text>
</comment>
<dbReference type="OrthoDB" id="248306at2"/>
<dbReference type="RefSeq" id="WP_146593695.1">
    <property type="nucleotide sequence ID" value="NZ_SJPT01000002.1"/>
</dbReference>
<dbReference type="AlphaFoldDB" id="A0A5C6CPJ1"/>
<sequence precursor="true">MNLSLRIATLLLAAFAGAGLQAEEAAPQGAQTANGYKGIWFTLGQFYGKGEGDNVYAKSSPTPTFPYGDKYSGGLGTYTAKHTPLAIYSSEVDKTFFVYGGTTGPQERHLLCMVSYYDHKTNQVPRPVVVHDKNGVDDPHDNPSLALDQKGHLWIFISGRGQKRPGFKYRSVKPYSIDAFEQVSVEEMTYPQPHYMHESAANQRGFLHLFTKYTGVRELYFERSEDGVTWTEDAKLAGVREAGHSRGGHYQTSASVEGKTGTFLNRHPNGNVDRRTDLYYVQTKDMGRTWTTVEGTKLAVPLVDVDSPARVVDYASQGLNVYLKDMGFDDRGNPVLLYVTSPGHEPGPPNDPRHFRLTRWDGNAWKTTTICTTDHNYDMGSLYLDRNIWTVRIPSQPGPQPHHGGGEMVAWTSRDQGATWSIEQTITHDSPRNHNYARRPLHAKDPFYVFWADGDPTKLSESHLYFANAKGDQVWRLPYEMNEALATPERVDQ</sequence>
<accession>A0A5C6CPJ1</accession>
<keyword evidence="3" id="KW-1185">Reference proteome</keyword>
<name>A0A5C6CPJ1_9BACT</name>
<evidence type="ECO:0000256" key="1">
    <source>
        <dbReference type="SAM" id="SignalP"/>
    </source>
</evidence>